<proteinExistence type="predicted"/>
<evidence type="ECO:0000313" key="1">
    <source>
        <dbReference type="EnsemblMetazoa" id="ACOM036175-PA.1"/>
    </source>
</evidence>
<name>A0A8W7PSQ7_ANOCL</name>
<dbReference type="EnsemblMetazoa" id="ACOM036175-RA">
    <property type="protein sequence ID" value="ACOM036175-PA.1"/>
    <property type="gene ID" value="ACOM036175"/>
</dbReference>
<sequence>MIWSRTVHACDFRCTMLIGLASFGSFADSSQISMSRSGMYHFSSNSNPFRSPARPTALYLAHAITSLNSSRWRSFRCPSASSTMNDWTLVWLLLWLRGWDGISSVLAFSTVEMSSRLEVEPVPTPPG</sequence>
<dbReference type="AlphaFoldDB" id="A0A8W7PSQ7"/>
<organism evidence="1">
    <name type="scientific">Anopheles coluzzii</name>
    <name type="common">African malaria mosquito</name>
    <dbReference type="NCBI Taxonomy" id="1518534"/>
    <lineage>
        <taxon>Eukaryota</taxon>
        <taxon>Metazoa</taxon>
        <taxon>Ecdysozoa</taxon>
        <taxon>Arthropoda</taxon>
        <taxon>Hexapoda</taxon>
        <taxon>Insecta</taxon>
        <taxon>Pterygota</taxon>
        <taxon>Neoptera</taxon>
        <taxon>Endopterygota</taxon>
        <taxon>Diptera</taxon>
        <taxon>Nematocera</taxon>
        <taxon>Culicoidea</taxon>
        <taxon>Culicidae</taxon>
        <taxon>Anophelinae</taxon>
        <taxon>Anopheles</taxon>
    </lineage>
</organism>
<dbReference type="Proteomes" id="UP000075882">
    <property type="component" value="Unassembled WGS sequence"/>
</dbReference>
<protein>
    <submittedName>
        <fullName evidence="1">Uncharacterized protein</fullName>
    </submittedName>
</protein>
<accession>A0A8W7PSQ7</accession>
<reference evidence="1" key="1">
    <citation type="submission" date="2022-08" db="UniProtKB">
        <authorList>
            <consortium name="EnsemblMetazoa"/>
        </authorList>
    </citation>
    <scope>IDENTIFICATION</scope>
</reference>